<dbReference type="PANTHER" id="PTHR21860">
    <property type="entry name" value="TRANSCRIPTION INITIATION FACTOR IIIC TFIIIC , POLYPEPTIDE 6-RELATED"/>
    <property type="match status" value="1"/>
</dbReference>
<dbReference type="Pfam" id="PF10419">
    <property type="entry name" value="TFIIIC_sub6"/>
    <property type="match status" value="1"/>
</dbReference>
<dbReference type="InParanoid" id="A0A6L2PBI6"/>
<feature type="domain" description="Transcription factor TFIIIC triple barrel" evidence="2">
    <location>
        <begin position="5"/>
        <end position="104"/>
    </location>
</feature>
<protein>
    <recommendedName>
        <fullName evidence="2">Transcription factor TFIIIC triple barrel domain-containing protein</fullName>
    </recommendedName>
</protein>
<dbReference type="Proteomes" id="UP000502823">
    <property type="component" value="Unassembled WGS sequence"/>
</dbReference>
<evidence type="ECO:0000313" key="3">
    <source>
        <dbReference type="EMBL" id="GFG29849.1"/>
    </source>
</evidence>
<evidence type="ECO:0000256" key="1">
    <source>
        <dbReference type="SAM" id="MobiDB-lite"/>
    </source>
</evidence>
<dbReference type="GO" id="GO:0006383">
    <property type="term" value="P:transcription by RNA polymerase III"/>
    <property type="evidence" value="ECO:0007669"/>
    <property type="project" value="InterPro"/>
</dbReference>
<evidence type="ECO:0000259" key="2">
    <source>
        <dbReference type="Pfam" id="PF10419"/>
    </source>
</evidence>
<dbReference type="InterPro" id="IPR042771">
    <property type="entry name" value="GTF3C6-like"/>
</dbReference>
<accession>A0A6L2PBI6</accession>
<dbReference type="GO" id="GO:0000127">
    <property type="term" value="C:transcription factor TFIIIC complex"/>
    <property type="evidence" value="ECO:0007669"/>
    <property type="project" value="TreeGrafter"/>
</dbReference>
<dbReference type="PANTHER" id="PTHR21860:SF2">
    <property type="entry name" value="GENERAL TRANSCRIPTION FACTOR 3C POLYPEPTIDE 6"/>
    <property type="match status" value="1"/>
</dbReference>
<feature type="region of interest" description="Disordered" evidence="1">
    <location>
        <begin position="152"/>
        <end position="181"/>
    </location>
</feature>
<comment type="caution">
    <text evidence="3">The sequence shown here is derived from an EMBL/GenBank/DDBJ whole genome shotgun (WGS) entry which is preliminary data.</text>
</comment>
<feature type="compositionally biased region" description="Basic and acidic residues" evidence="1">
    <location>
        <begin position="158"/>
        <end position="170"/>
    </location>
</feature>
<dbReference type="Gene3D" id="2.60.40.4370">
    <property type="match status" value="1"/>
</dbReference>
<name>A0A6L2PBI6_COPFO</name>
<dbReference type="EMBL" id="BLKM01000175">
    <property type="protein sequence ID" value="GFG29849.1"/>
    <property type="molecule type" value="Genomic_DNA"/>
</dbReference>
<dbReference type="OrthoDB" id="1877767at2759"/>
<gene>
    <name evidence="3" type="ORF">Cfor_00780</name>
</gene>
<organism evidence="3 4">
    <name type="scientific">Coptotermes formosanus</name>
    <name type="common">Formosan subterranean termite</name>
    <dbReference type="NCBI Taxonomy" id="36987"/>
    <lineage>
        <taxon>Eukaryota</taxon>
        <taxon>Metazoa</taxon>
        <taxon>Ecdysozoa</taxon>
        <taxon>Arthropoda</taxon>
        <taxon>Hexapoda</taxon>
        <taxon>Insecta</taxon>
        <taxon>Pterygota</taxon>
        <taxon>Neoptera</taxon>
        <taxon>Polyneoptera</taxon>
        <taxon>Dictyoptera</taxon>
        <taxon>Blattodea</taxon>
        <taxon>Blattoidea</taxon>
        <taxon>Termitoidae</taxon>
        <taxon>Rhinotermitidae</taxon>
        <taxon>Coptotermes</taxon>
    </lineage>
</organism>
<dbReference type="InterPro" id="IPR019481">
    <property type="entry name" value="TFIIIC_triple_barrel"/>
</dbReference>
<proteinExistence type="predicted"/>
<reference evidence="4" key="1">
    <citation type="submission" date="2020-01" db="EMBL/GenBank/DDBJ databases">
        <title>Draft genome sequence of the Termite Coptotermes fromosanus.</title>
        <authorList>
            <person name="Itakura S."/>
            <person name="Yosikawa Y."/>
            <person name="Umezawa K."/>
        </authorList>
    </citation>
    <scope>NUCLEOTIDE SEQUENCE [LARGE SCALE GENOMIC DNA]</scope>
</reference>
<evidence type="ECO:0000313" key="4">
    <source>
        <dbReference type="Proteomes" id="UP000502823"/>
    </source>
</evidence>
<sequence>MSSSEEEEEFLVHVEFDGVLEKDVLDRSPVFFKMIGVEGKRPVMQIGNQTFAGEYHDIVGTALFFEEDPSPAGSDPVFTTIPQHQLRYVCKTRKALLMSRVFLKRKDSVQDDCGLDLDVETGENSTNKNQETGANNVHVSSLDDLTMEVQESPPLHSTQEKEESSRRSESEPVAGPSWMPDVLDNDVRDLQTLLEATASKNVTREVSRLVEKQIRITSDSTVNSVTDSDNVSDVHPVPVLHLLEAPTHMLAVLFIFTSLLVPSNLVRQGTPIYVVSAETWRPVEARHTSCTQLLLKPSNPGRQGTLI</sequence>
<keyword evidence="4" id="KW-1185">Reference proteome</keyword>
<dbReference type="AlphaFoldDB" id="A0A6L2PBI6"/>